<comment type="caution">
    <text evidence="1">The sequence shown here is derived from an EMBL/GenBank/DDBJ whole genome shotgun (WGS) entry which is preliminary data.</text>
</comment>
<name>A0A0G1TVB8_9BACT</name>
<organism evidence="1 2">
    <name type="scientific">Candidatus Gottesmanbacteria bacterium GW2011_GWA2_47_9</name>
    <dbReference type="NCBI Taxonomy" id="1618445"/>
    <lineage>
        <taxon>Bacteria</taxon>
        <taxon>Candidatus Gottesmaniibacteriota</taxon>
    </lineage>
</organism>
<accession>A0A0G1TVB8</accession>
<gene>
    <name evidence="1" type="ORF">UY16_C0069G0005</name>
</gene>
<dbReference type="AlphaFoldDB" id="A0A0G1TVB8"/>
<proteinExistence type="predicted"/>
<evidence type="ECO:0000313" key="2">
    <source>
        <dbReference type="Proteomes" id="UP000034739"/>
    </source>
</evidence>
<dbReference type="Proteomes" id="UP000034739">
    <property type="component" value="Unassembled WGS sequence"/>
</dbReference>
<sequence>MERPIEEIRAEVKHDYETLARALSFPENIKFEAAVAAAKIGMTSPTKYPFKEFQGVFTDYVARHSGNEEVFTDAFEIVTGVWNHFPHDDLGMSPVEMMRKDVAEGQAPIDYDALREKLTSEHGDERMFKAVDQRLDFLSDIARSHLEHYMPSIGGTKKNATHIVSILADPKRDPQDALKYLLIDMSRARQAKKMRMRVTFGDIQPVVRVITMCENHVASTMENGHKNSRMFQAIAEQCSEYVAKTIKESRRAGRSAGSITITEPVKVLDTLLDIHSAISETAQRLRIMEGLEEAAHHILDWLVLTDIHEILGCNSKERAVHILAVARLIATTGDPKYSFTTLAPKLQTKSGYMDNASYEREISRLAELVLTNCGDPLQMMPIPGQEPDDCMERLAKLAPSLKLRSPISLDDLSPPSPFI</sequence>
<evidence type="ECO:0000313" key="1">
    <source>
        <dbReference type="EMBL" id="KKU85771.1"/>
    </source>
</evidence>
<dbReference type="EMBL" id="LCOY01000069">
    <property type="protein sequence ID" value="KKU85771.1"/>
    <property type="molecule type" value="Genomic_DNA"/>
</dbReference>
<protein>
    <submittedName>
        <fullName evidence="1">Uncharacterized protein</fullName>
    </submittedName>
</protein>
<reference evidence="1 2" key="1">
    <citation type="journal article" date="2015" name="Nature">
        <title>rRNA introns, odd ribosomes, and small enigmatic genomes across a large radiation of phyla.</title>
        <authorList>
            <person name="Brown C.T."/>
            <person name="Hug L.A."/>
            <person name="Thomas B.C."/>
            <person name="Sharon I."/>
            <person name="Castelle C.J."/>
            <person name="Singh A."/>
            <person name="Wilkins M.J."/>
            <person name="Williams K.H."/>
            <person name="Banfield J.F."/>
        </authorList>
    </citation>
    <scope>NUCLEOTIDE SEQUENCE [LARGE SCALE GENOMIC DNA]</scope>
</reference>